<organism evidence="1 2">
    <name type="scientific">Phytophthora fragariaefolia</name>
    <dbReference type="NCBI Taxonomy" id="1490495"/>
    <lineage>
        <taxon>Eukaryota</taxon>
        <taxon>Sar</taxon>
        <taxon>Stramenopiles</taxon>
        <taxon>Oomycota</taxon>
        <taxon>Peronosporomycetes</taxon>
        <taxon>Peronosporales</taxon>
        <taxon>Peronosporaceae</taxon>
        <taxon>Phytophthora</taxon>
    </lineage>
</organism>
<evidence type="ECO:0000313" key="2">
    <source>
        <dbReference type="Proteomes" id="UP001165121"/>
    </source>
</evidence>
<reference evidence="1" key="1">
    <citation type="submission" date="2023-04" db="EMBL/GenBank/DDBJ databases">
        <title>Phytophthora fragariaefolia NBRC 109709.</title>
        <authorList>
            <person name="Ichikawa N."/>
            <person name="Sato H."/>
            <person name="Tonouchi N."/>
        </authorList>
    </citation>
    <scope>NUCLEOTIDE SEQUENCE</scope>
    <source>
        <strain evidence="1">NBRC 109709</strain>
    </source>
</reference>
<proteinExistence type="predicted"/>
<gene>
    <name evidence="1" type="ORF">Pfra01_000925400</name>
</gene>
<sequence length="259" mass="28987">MRHNHSLPLTWSKSRVPSDSHDNWKNLHNCIEFANAKSNIGFRNFVSKCILSQIAEELIKLDHHNYMKAITSLEFFLNRLKSDNECGGVSPCATQDTPMQPPDEFDVDMRSEDMPGDMENESKLESPLAEEKDRTMDGFDQDLASDKFSQLSIQDIICVAISVMSSRIEKLTLDDLGHVLPTIAVEFETAVDAGVSLGQDKNYVSDVIPYLLPERLVDRALVVLPSLPMEVISLLSDDEEDVKPASMPKPVLPLVVAWT</sequence>
<protein>
    <submittedName>
        <fullName evidence="1">Unnamed protein product</fullName>
    </submittedName>
</protein>
<name>A0A9W7CKZ3_9STRA</name>
<dbReference type="Proteomes" id="UP001165121">
    <property type="component" value="Unassembled WGS sequence"/>
</dbReference>
<dbReference type="AlphaFoldDB" id="A0A9W7CKZ3"/>
<evidence type="ECO:0000313" key="1">
    <source>
        <dbReference type="EMBL" id="GMF35192.1"/>
    </source>
</evidence>
<accession>A0A9W7CKZ3</accession>
<comment type="caution">
    <text evidence="1">The sequence shown here is derived from an EMBL/GenBank/DDBJ whole genome shotgun (WGS) entry which is preliminary data.</text>
</comment>
<keyword evidence="2" id="KW-1185">Reference proteome</keyword>
<dbReference type="EMBL" id="BSXT01000855">
    <property type="protein sequence ID" value="GMF35192.1"/>
    <property type="molecule type" value="Genomic_DNA"/>
</dbReference>